<accession>A0A4R7FP54</accession>
<comment type="caution">
    <text evidence="1">The sequence shown here is derived from an EMBL/GenBank/DDBJ whole genome shotgun (WGS) entry which is preliminary data.</text>
</comment>
<dbReference type="RefSeq" id="WP_133763768.1">
    <property type="nucleotide sequence ID" value="NZ_BAAARP010000001.1"/>
</dbReference>
<evidence type="ECO:0000313" key="2">
    <source>
        <dbReference type="Proteomes" id="UP000295344"/>
    </source>
</evidence>
<reference evidence="1 2" key="1">
    <citation type="submission" date="2019-03" db="EMBL/GenBank/DDBJ databases">
        <title>Genomic Encyclopedia of Archaeal and Bacterial Type Strains, Phase II (KMG-II): from individual species to whole genera.</title>
        <authorList>
            <person name="Goeker M."/>
        </authorList>
    </citation>
    <scope>NUCLEOTIDE SEQUENCE [LARGE SCALE GENOMIC DNA]</scope>
    <source>
        <strain evidence="1 2">DSM 24782</strain>
    </source>
</reference>
<gene>
    <name evidence="1" type="ORF">CLV52_0044</name>
</gene>
<name>A0A4R7FP54_9MICO</name>
<dbReference type="EMBL" id="SOAM01000001">
    <property type="protein sequence ID" value="TDS79515.1"/>
    <property type="molecule type" value="Genomic_DNA"/>
</dbReference>
<proteinExistence type="predicted"/>
<evidence type="ECO:0008006" key="3">
    <source>
        <dbReference type="Google" id="ProtNLM"/>
    </source>
</evidence>
<sequence length="248" mass="27690">MRRWTARYTFAWTPIVTFGLKRLKFLEWIDQNLEPTAFSEGPDHVGVAPKRSDVRLTVRHNRMTVDDGAATDSGVSALLPLVGAVFESFQPKSVVLSSASAAWTAEWPDPDYDAARRRFAIYQTGGPITAALRPSDSSTLIDLSGPDHEGQAEFGIVSREELKERLTNPDVGRMVGRPETKLRHVKDEEFPAVSLFVDLSLRTTHPELLEDQADVETELSDVNSLGEQFVTVMAEQIQSRQEEAHDVR</sequence>
<organism evidence="1 2">
    <name type="scientific">Amnibacterium kyonggiense</name>
    <dbReference type="NCBI Taxonomy" id="595671"/>
    <lineage>
        <taxon>Bacteria</taxon>
        <taxon>Bacillati</taxon>
        <taxon>Actinomycetota</taxon>
        <taxon>Actinomycetes</taxon>
        <taxon>Micrococcales</taxon>
        <taxon>Microbacteriaceae</taxon>
        <taxon>Amnibacterium</taxon>
    </lineage>
</organism>
<protein>
    <recommendedName>
        <fullName evidence="3">TIGR04255 family protein</fullName>
    </recommendedName>
</protein>
<dbReference type="Proteomes" id="UP000295344">
    <property type="component" value="Unassembled WGS sequence"/>
</dbReference>
<evidence type="ECO:0000313" key="1">
    <source>
        <dbReference type="EMBL" id="TDS79515.1"/>
    </source>
</evidence>
<keyword evidence="2" id="KW-1185">Reference proteome</keyword>
<dbReference type="AlphaFoldDB" id="A0A4R7FP54"/>
<dbReference type="OrthoDB" id="5198458at2"/>